<evidence type="ECO:0000256" key="1">
    <source>
        <dbReference type="ARBA" id="ARBA00004141"/>
    </source>
</evidence>
<dbReference type="GO" id="GO:0016020">
    <property type="term" value="C:membrane"/>
    <property type="evidence" value="ECO:0007669"/>
    <property type="project" value="UniProtKB-SubCell"/>
</dbReference>
<dbReference type="GO" id="GO:0009403">
    <property type="term" value="P:toxin biosynthetic process"/>
    <property type="evidence" value="ECO:0007669"/>
    <property type="project" value="InterPro"/>
</dbReference>
<evidence type="ECO:0000313" key="6">
    <source>
        <dbReference type="EMBL" id="HIY78293.1"/>
    </source>
</evidence>
<feature type="transmembrane region" description="Helical" evidence="5">
    <location>
        <begin position="29"/>
        <end position="50"/>
    </location>
</feature>
<keyword evidence="3 5" id="KW-1133">Transmembrane helix</keyword>
<organism evidence="6 7">
    <name type="scientific">Candidatus Borkfalkia excrementavium</name>
    <dbReference type="NCBI Taxonomy" id="2838505"/>
    <lineage>
        <taxon>Bacteria</taxon>
        <taxon>Bacillati</taxon>
        <taxon>Bacillota</taxon>
        <taxon>Clostridia</taxon>
        <taxon>Christensenellales</taxon>
        <taxon>Christensenellaceae</taxon>
        <taxon>Candidatus Borkfalkia</taxon>
    </lineage>
</organism>
<dbReference type="Proteomes" id="UP000824135">
    <property type="component" value="Unassembled WGS sequence"/>
</dbReference>
<dbReference type="Pfam" id="PF02674">
    <property type="entry name" value="Colicin_V"/>
    <property type="match status" value="1"/>
</dbReference>
<feature type="transmembrane region" description="Helical" evidence="5">
    <location>
        <begin position="6"/>
        <end position="22"/>
    </location>
</feature>
<accession>A0A9D1ZBD6</accession>
<protein>
    <submittedName>
        <fullName evidence="6">CvpA family protein</fullName>
    </submittedName>
</protein>
<sequence>MSIIIDIVFVLFLVLVFYLGYRKGFLTKAWWLVDLALIAIVGFLLSPTIFNAIKNNTGWYTGLADSLASFEDNLNIQAEEIAEFIIRLGIWIVLGIAVIIVMAIVKWLLRKLSCYKAFEIIDKILGGVYSVLITAAIFLVIGALVGTFDVFGPVAKASDFCADSYVFRYIFGANPFQNYFDAHLPLGTWLQNIL</sequence>
<evidence type="ECO:0000313" key="7">
    <source>
        <dbReference type="Proteomes" id="UP000824135"/>
    </source>
</evidence>
<dbReference type="EMBL" id="DXCO01000034">
    <property type="protein sequence ID" value="HIY78293.1"/>
    <property type="molecule type" value="Genomic_DNA"/>
</dbReference>
<evidence type="ECO:0000256" key="3">
    <source>
        <dbReference type="ARBA" id="ARBA00022989"/>
    </source>
</evidence>
<keyword evidence="4 5" id="KW-0472">Membrane</keyword>
<keyword evidence="2 5" id="KW-0812">Transmembrane</keyword>
<gene>
    <name evidence="6" type="ORF">H9728_04550</name>
</gene>
<feature type="transmembrane region" description="Helical" evidence="5">
    <location>
        <begin position="126"/>
        <end position="148"/>
    </location>
</feature>
<name>A0A9D1ZBD6_9FIRM</name>
<dbReference type="AlphaFoldDB" id="A0A9D1ZBD6"/>
<evidence type="ECO:0000256" key="4">
    <source>
        <dbReference type="ARBA" id="ARBA00023136"/>
    </source>
</evidence>
<feature type="transmembrane region" description="Helical" evidence="5">
    <location>
        <begin position="84"/>
        <end position="105"/>
    </location>
</feature>
<proteinExistence type="predicted"/>
<evidence type="ECO:0000256" key="2">
    <source>
        <dbReference type="ARBA" id="ARBA00022692"/>
    </source>
</evidence>
<comment type="subcellular location">
    <subcellularLocation>
        <location evidence="1">Membrane</location>
        <topology evidence="1">Multi-pass membrane protein</topology>
    </subcellularLocation>
</comment>
<dbReference type="InterPro" id="IPR003825">
    <property type="entry name" value="Colicin-V_CvpA"/>
</dbReference>
<evidence type="ECO:0000256" key="5">
    <source>
        <dbReference type="SAM" id="Phobius"/>
    </source>
</evidence>
<comment type="caution">
    <text evidence="6">The sequence shown here is derived from an EMBL/GenBank/DDBJ whole genome shotgun (WGS) entry which is preliminary data.</text>
</comment>
<reference evidence="6" key="2">
    <citation type="submission" date="2021-04" db="EMBL/GenBank/DDBJ databases">
        <authorList>
            <person name="Gilroy R."/>
        </authorList>
    </citation>
    <scope>NUCLEOTIDE SEQUENCE</scope>
    <source>
        <strain evidence="6">CHK199-9574</strain>
    </source>
</reference>
<reference evidence="6" key="1">
    <citation type="journal article" date="2021" name="PeerJ">
        <title>Extensive microbial diversity within the chicken gut microbiome revealed by metagenomics and culture.</title>
        <authorList>
            <person name="Gilroy R."/>
            <person name="Ravi A."/>
            <person name="Getino M."/>
            <person name="Pursley I."/>
            <person name="Horton D.L."/>
            <person name="Alikhan N.F."/>
            <person name="Baker D."/>
            <person name="Gharbi K."/>
            <person name="Hall N."/>
            <person name="Watson M."/>
            <person name="Adriaenssens E.M."/>
            <person name="Foster-Nyarko E."/>
            <person name="Jarju S."/>
            <person name="Secka A."/>
            <person name="Antonio M."/>
            <person name="Oren A."/>
            <person name="Chaudhuri R.R."/>
            <person name="La Ragione R."/>
            <person name="Hildebrand F."/>
            <person name="Pallen M.J."/>
        </authorList>
    </citation>
    <scope>NUCLEOTIDE SEQUENCE</scope>
    <source>
        <strain evidence="6">CHK199-9574</strain>
    </source>
</reference>